<accession>A0AAJ6QSR9</accession>
<name>A0AAJ6QSR9_9ACAR</name>
<protein>
    <submittedName>
        <fullName evidence="9">Cytochrome B5-like protein</fullName>
    </submittedName>
</protein>
<evidence type="ECO:0000256" key="4">
    <source>
        <dbReference type="ARBA" id="ARBA00038168"/>
    </source>
</evidence>
<dbReference type="PANTHER" id="PTHR19359:SF41">
    <property type="entry name" value="GEO08203P1"/>
    <property type="match status" value="1"/>
</dbReference>
<evidence type="ECO:0000256" key="1">
    <source>
        <dbReference type="ARBA" id="ARBA00022617"/>
    </source>
</evidence>
<gene>
    <name evidence="9" type="primary">LOC100904899</name>
</gene>
<dbReference type="Pfam" id="PF00173">
    <property type="entry name" value="Cyt-b5"/>
    <property type="match status" value="1"/>
</dbReference>
<dbReference type="Gene3D" id="3.10.120.10">
    <property type="entry name" value="Cytochrome b5-like heme/steroid binding domain"/>
    <property type="match status" value="1"/>
</dbReference>
<feature type="domain" description="Cytochrome b5 heme-binding" evidence="7">
    <location>
        <begin position="50"/>
        <end position="126"/>
    </location>
</feature>
<dbReference type="GeneID" id="100904899"/>
<evidence type="ECO:0000256" key="6">
    <source>
        <dbReference type="SAM" id="MobiDB-lite"/>
    </source>
</evidence>
<dbReference type="SUPFAM" id="SSF55856">
    <property type="entry name" value="Cytochrome b5-like heme/steroid binding domain"/>
    <property type="match status" value="1"/>
</dbReference>
<dbReference type="GO" id="GO:0020037">
    <property type="term" value="F:heme binding"/>
    <property type="evidence" value="ECO:0007669"/>
    <property type="project" value="UniProtKB-UniRule"/>
</dbReference>
<evidence type="ECO:0000259" key="7">
    <source>
        <dbReference type="PROSITE" id="PS50255"/>
    </source>
</evidence>
<keyword evidence="3 5" id="KW-0408">Iron</keyword>
<evidence type="ECO:0000256" key="2">
    <source>
        <dbReference type="ARBA" id="ARBA00022723"/>
    </source>
</evidence>
<comment type="similarity">
    <text evidence="4 5">Belongs to the cytochrome b5 family.</text>
</comment>
<dbReference type="InterPro" id="IPR036400">
    <property type="entry name" value="Cyt_B5-like_heme/steroid_sf"/>
</dbReference>
<keyword evidence="8" id="KW-1185">Reference proteome</keyword>
<dbReference type="InterPro" id="IPR001199">
    <property type="entry name" value="Cyt_B5-like_heme/steroid-bd"/>
</dbReference>
<evidence type="ECO:0000256" key="5">
    <source>
        <dbReference type="RuleBase" id="RU362121"/>
    </source>
</evidence>
<dbReference type="KEGG" id="goe:100904899"/>
<organism evidence="8 9">
    <name type="scientific">Galendromus occidentalis</name>
    <name type="common">western predatory mite</name>
    <dbReference type="NCBI Taxonomy" id="34638"/>
    <lineage>
        <taxon>Eukaryota</taxon>
        <taxon>Metazoa</taxon>
        <taxon>Ecdysozoa</taxon>
        <taxon>Arthropoda</taxon>
        <taxon>Chelicerata</taxon>
        <taxon>Arachnida</taxon>
        <taxon>Acari</taxon>
        <taxon>Parasitiformes</taxon>
        <taxon>Mesostigmata</taxon>
        <taxon>Gamasina</taxon>
        <taxon>Phytoseioidea</taxon>
        <taxon>Phytoseiidae</taxon>
        <taxon>Typhlodrominae</taxon>
        <taxon>Galendromus</taxon>
    </lineage>
</organism>
<dbReference type="GO" id="GO:0046872">
    <property type="term" value="F:metal ion binding"/>
    <property type="evidence" value="ECO:0007669"/>
    <property type="project" value="UniProtKB-UniRule"/>
</dbReference>
<dbReference type="AlphaFoldDB" id="A0AAJ6QSR9"/>
<dbReference type="PROSITE" id="PS00191">
    <property type="entry name" value="CYTOCHROME_B5_1"/>
    <property type="match status" value="1"/>
</dbReference>
<evidence type="ECO:0000313" key="8">
    <source>
        <dbReference type="Proteomes" id="UP000694867"/>
    </source>
</evidence>
<dbReference type="PANTHER" id="PTHR19359">
    <property type="entry name" value="CYTOCHROME B5"/>
    <property type="match status" value="1"/>
</dbReference>
<sequence length="128" mass="14235">MKDLVAESGKGPSGEAPLDPPKRKISVLDRLYAVASFKSQADDLNSLAALPEITEQEVRLHGTPQDCWVIVNELVYDITDFMQKHPGGSEILWEHLGHDATFAFIGAGHSKNAYRMMDKFLLGRLVRD</sequence>
<keyword evidence="2 5" id="KW-0479">Metal-binding</keyword>
<dbReference type="InterPro" id="IPR018506">
    <property type="entry name" value="Cyt_B5_heme-BS"/>
</dbReference>
<dbReference type="Proteomes" id="UP000694867">
    <property type="component" value="Unplaced"/>
</dbReference>
<evidence type="ECO:0000256" key="3">
    <source>
        <dbReference type="ARBA" id="ARBA00023004"/>
    </source>
</evidence>
<dbReference type="GO" id="GO:0016020">
    <property type="term" value="C:membrane"/>
    <property type="evidence" value="ECO:0007669"/>
    <property type="project" value="TreeGrafter"/>
</dbReference>
<proteinExistence type="inferred from homology"/>
<evidence type="ECO:0000313" key="9">
    <source>
        <dbReference type="RefSeq" id="XP_003742550.1"/>
    </source>
</evidence>
<dbReference type="PROSITE" id="PS50255">
    <property type="entry name" value="CYTOCHROME_B5_2"/>
    <property type="match status" value="1"/>
</dbReference>
<dbReference type="SMART" id="SM01117">
    <property type="entry name" value="Cyt-b5"/>
    <property type="match status" value="1"/>
</dbReference>
<feature type="region of interest" description="Disordered" evidence="6">
    <location>
        <begin position="1"/>
        <end position="21"/>
    </location>
</feature>
<reference evidence="9" key="1">
    <citation type="submission" date="2025-08" db="UniProtKB">
        <authorList>
            <consortium name="RefSeq"/>
        </authorList>
    </citation>
    <scope>IDENTIFICATION</scope>
</reference>
<dbReference type="RefSeq" id="XP_003742550.1">
    <property type="nucleotide sequence ID" value="XM_003742502.2"/>
</dbReference>
<dbReference type="PRINTS" id="PR00363">
    <property type="entry name" value="CYTOCHROMEB5"/>
</dbReference>
<dbReference type="InterPro" id="IPR050668">
    <property type="entry name" value="Cytochrome_b5"/>
</dbReference>
<keyword evidence="1 5" id="KW-0349">Heme</keyword>